<name>A0A9Q0N1H3_9DIPT</name>
<feature type="non-terminal residue" evidence="3">
    <location>
        <position position="91"/>
    </location>
</feature>
<dbReference type="OrthoDB" id="10054061at2759"/>
<sequence>MADDNFDACECIWSHELAMRRLLSMLRQGQSHCTDTECVDLITPRNVSNESTEGNFMLLTMLTMLALVLFIFRPMERRQSPNTNKISGNGE</sequence>
<dbReference type="InterPro" id="IPR020309">
    <property type="entry name" value="Smim-14"/>
</dbReference>
<feature type="transmembrane region" description="Helical" evidence="2">
    <location>
        <begin position="54"/>
        <end position="72"/>
    </location>
</feature>
<protein>
    <recommendedName>
        <fullName evidence="1">Small integral membrane protein 14</fullName>
    </recommendedName>
</protein>
<organism evidence="3 4">
    <name type="scientific">Pseudolycoriella hygida</name>
    <dbReference type="NCBI Taxonomy" id="35572"/>
    <lineage>
        <taxon>Eukaryota</taxon>
        <taxon>Metazoa</taxon>
        <taxon>Ecdysozoa</taxon>
        <taxon>Arthropoda</taxon>
        <taxon>Hexapoda</taxon>
        <taxon>Insecta</taxon>
        <taxon>Pterygota</taxon>
        <taxon>Neoptera</taxon>
        <taxon>Endopterygota</taxon>
        <taxon>Diptera</taxon>
        <taxon>Nematocera</taxon>
        <taxon>Sciaroidea</taxon>
        <taxon>Sciaridae</taxon>
        <taxon>Pseudolycoriella</taxon>
    </lineage>
</organism>
<dbReference type="EMBL" id="WJQU01000002">
    <property type="protein sequence ID" value="KAJ6641426.1"/>
    <property type="molecule type" value="Genomic_DNA"/>
</dbReference>
<evidence type="ECO:0000313" key="3">
    <source>
        <dbReference type="EMBL" id="KAJ6641426.1"/>
    </source>
</evidence>
<dbReference type="Pfam" id="PF11027">
    <property type="entry name" value="DUF2615"/>
    <property type="match status" value="1"/>
</dbReference>
<comment type="caution">
    <text evidence="3">The sequence shown here is derived from an EMBL/GenBank/DDBJ whole genome shotgun (WGS) entry which is preliminary data.</text>
</comment>
<keyword evidence="2" id="KW-0812">Transmembrane</keyword>
<keyword evidence="4" id="KW-1185">Reference proteome</keyword>
<evidence type="ECO:0000256" key="1">
    <source>
        <dbReference type="ARBA" id="ARBA00017902"/>
    </source>
</evidence>
<dbReference type="PANTHER" id="PTHR31019:SF1">
    <property type="entry name" value="SMALL INTEGRAL MEMBRANE PROTEIN 14"/>
    <property type="match status" value="1"/>
</dbReference>
<accession>A0A9Q0N1H3</accession>
<evidence type="ECO:0000256" key="2">
    <source>
        <dbReference type="SAM" id="Phobius"/>
    </source>
</evidence>
<gene>
    <name evidence="3" type="primary">SMIM14</name>
    <name evidence="3" type="ORF">Bhyg_06365</name>
</gene>
<proteinExistence type="predicted"/>
<dbReference type="Proteomes" id="UP001151699">
    <property type="component" value="Chromosome B"/>
</dbReference>
<dbReference type="PANTHER" id="PTHR31019">
    <property type="entry name" value="SMALL INTEGRAL MEMBRANE PROTEIN 14"/>
    <property type="match status" value="1"/>
</dbReference>
<reference evidence="3" key="1">
    <citation type="submission" date="2022-07" db="EMBL/GenBank/DDBJ databases">
        <authorList>
            <person name="Trinca V."/>
            <person name="Uliana J.V.C."/>
            <person name="Torres T.T."/>
            <person name="Ward R.J."/>
            <person name="Monesi N."/>
        </authorList>
    </citation>
    <scope>NUCLEOTIDE SEQUENCE</scope>
    <source>
        <strain evidence="3">HSMRA1968</strain>
        <tissue evidence="3">Whole embryos</tissue>
    </source>
</reference>
<keyword evidence="2" id="KW-0472">Membrane</keyword>
<keyword evidence="2" id="KW-1133">Transmembrane helix</keyword>
<evidence type="ECO:0000313" key="4">
    <source>
        <dbReference type="Proteomes" id="UP001151699"/>
    </source>
</evidence>
<dbReference type="GO" id="GO:0005783">
    <property type="term" value="C:endoplasmic reticulum"/>
    <property type="evidence" value="ECO:0007669"/>
    <property type="project" value="TreeGrafter"/>
</dbReference>
<dbReference type="AlphaFoldDB" id="A0A9Q0N1H3"/>